<dbReference type="Gene3D" id="2.80.10.50">
    <property type="match status" value="3"/>
</dbReference>
<dbReference type="SMART" id="SM00458">
    <property type="entry name" value="RICIN"/>
    <property type="match status" value="1"/>
</dbReference>
<dbReference type="OrthoDB" id="1155193at2"/>
<feature type="domain" description="Ricin B lectin" evidence="1">
    <location>
        <begin position="412"/>
        <end position="547"/>
    </location>
</feature>
<dbReference type="SUPFAM" id="SSF50370">
    <property type="entry name" value="Ricin B-like lectins"/>
    <property type="match status" value="1"/>
</dbReference>
<dbReference type="InterPro" id="IPR000772">
    <property type="entry name" value="Ricin_B_lectin"/>
</dbReference>
<organism evidence="2 3">
    <name type="scientific">Pedobacter polaris</name>
    <dbReference type="NCBI Taxonomy" id="2571273"/>
    <lineage>
        <taxon>Bacteria</taxon>
        <taxon>Pseudomonadati</taxon>
        <taxon>Bacteroidota</taxon>
        <taxon>Sphingobacteriia</taxon>
        <taxon>Sphingobacteriales</taxon>
        <taxon>Sphingobacteriaceae</taxon>
        <taxon>Pedobacter</taxon>
    </lineage>
</organism>
<dbReference type="EMBL" id="SWBR01000001">
    <property type="protein sequence ID" value="TKC12186.1"/>
    <property type="molecule type" value="Genomic_DNA"/>
</dbReference>
<sequence length="549" mass="59834">MKLKQLNYIFVFLLAFLCMGCKKSEGLETSLTDSASNKLKNFGKTSVASAGSENAAPSQYLTFTFANDAILKMHKVKVTQSANSSYFSVLIYDGAYAGIQQTSDIAYGTPNVLISSMWDPSTAGNVLATASYIAPNTISSRFGGEGDGVKTINPYRWTVNVWYNMVLRSWKENNKLYIATFIQNLSDNKWFHTATLTIPERSNFLGKNIDAFLENWEGFQYDGRYVRKAFFKDAWNLTEGNQWEKHSSRAFSANANDLYRNGIYDRAFNAGYDANEDAYFMEHGGNVTPSAAFGSGRTLDLPVQTNQGSAPIITTGTISSVSASYNSGSVTVNWVVDQTKSPQFSSKVEILNAAGAVVNTVNYNLPEKRSAIIPLALANGNYTARVTITDIFNQVSTAVVGAFTTNPTPIANGTYKLVNLATGKSLDNNGVTTNGSGVRLYTTKVSNNQKWVITFVNGYYRISCLSAAGKSLDSSNNTADGSAVVQYSDNSGTNQQWSLVSTGDGYYHIINRTNGKYLDSVNGTTNGSLVKFWSLTSGSSKQKWSIVTP</sequence>
<protein>
    <submittedName>
        <fullName evidence="2">DUF3472 domain-containing protein</fullName>
    </submittedName>
</protein>
<dbReference type="Pfam" id="PF11958">
    <property type="entry name" value="DUF3472"/>
    <property type="match status" value="1"/>
</dbReference>
<evidence type="ECO:0000313" key="3">
    <source>
        <dbReference type="Proteomes" id="UP000309488"/>
    </source>
</evidence>
<evidence type="ECO:0000313" key="2">
    <source>
        <dbReference type="EMBL" id="TKC12186.1"/>
    </source>
</evidence>
<comment type="caution">
    <text evidence="2">The sequence shown here is derived from an EMBL/GenBank/DDBJ whole genome shotgun (WGS) entry which is preliminary data.</text>
</comment>
<keyword evidence="3" id="KW-1185">Reference proteome</keyword>
<dbReference type="InterPro" id="IPR035992">
    <property type="entry name" value="Ricin_B-like_lectins"/>
</dbReference>
<dbReference type="AlphaFoldDB" id="A0A4U1CUC4"/>
<dbReference type="PROSITE" id="PS50231">
    <property type="entry name" value="RICIN_B_LECTIN"/>
    <property type="match status" value="1"/>
</dbReference>
<accession>A0A4U1CUC4</accession>
<evidence type="ECO:0000259" key="1">
    <source>
        <dbReference type="SMART" id="SM00458"/>
    </source>
</evidence>
<dbReference type="Pfam" id="PF14200">
    <property type="entry name" value="RicinB_lectin_2"/>
    <property type="match status" value="1"/>
</dbReference>
<gene>
    <name evidence="2" type="ORF">FA048_00780</name>
</gene>
<reference evidence="2 3" key="1">
    <citation type="submission" date="2019-04" db="EMBL/GenBank/DDBJ databases">
        <title>Pedobacter sp. RP-3-22 sp. nov., isolated from Arctic soil.</title>
        <authorList>
            <person name="Dahal R.H."/>
            <person name="Kim D.-U."/>
        </authorList>
    </citation>
    <scope>NUCLEOTIDE SEQUENCE [LARGE SCALE GENOMIC DNA]</scope>
    <source>
        <strain evidence="2 3">RP-3-22</strain>
    </source>
</reference>
<dbReference type="Proteomes" id="UP000309488">
    <property type="component" value="Unassembled WGS sequence"/>
</dbReference>
<name>A0A4U1CUC4_9SPHI</name>
<dbReference type="InterPro" id="IPR021862">
    <property type="entry name" value="DUF3472"/>
</dbReference>
<proteinExistence type="predicted"/>